<feature type="compositionally biased region" description="Acidic residues" evidence="1">
    <location>
        <begin position="315"/>
        <end position="341"/>
    </location>
</feature>
<gene>
    <name evidence="4" type="ORF">MHIP_38510</name>
</gene>
<feature type="chain" id="PRO_5039035256" description="PE-PPE domain-containing protein" evidence="2">
    <location>
        <begin position="35"/>
        <end position="422"/>
    </location>
</feature>
<dbReference type="RefSeq" id="WP_163890963.1">
    <property type="nucleotide sequence ID" value="NZ_BLLB01000002.1"/>
</dbReference>
<feature type="compositionally biased region" description="Low complexity" evidence="1">
    <location>
        <begin position="301"/>
        <end position="314"/>
    </location>
</feature>
<feature type="compositionally biased region" description="Basic and acidic residues" evidence="1">
    <location>
        <begin position="378"/>
        <end position="403"/>
    </location>
</feature>
<evidence type="ECO:0000313" key="4">
    <source>
        <dbReference type="EMBL" id="GFH03368.1"/>
    </source>
</evidence>
<protein>
    <recommendedName>
        <fullName evidence="3">PE-PPE domain-containing protein</fullName>
    </recommendedName>
</protein>
<reference evidence="4 5" key="1">
    <citation type="journal article" date="2019" name="Emerg. Microbes Infect.">
        <title>Comprehensive subspecies identification of 175 nontuberculous mycobacteria species based on 7547 genomic profiles.</title>
        <authorList>
            <person name="Matsumoto Y."/>
            <person name="Kinjo T."/>
            <person name="Motooka D."/>
            <person name="Nabeya D."/>
            <person name="Jung N."/>
            <person name="Uechi K."/>
            <person name="Horii T."/>
            <person name="Iida T."/>
            <person name="Fujita J."/>
            <person name="Nakamura S."/>
        </authorList>
    </citation>
    <scope>NUCLEOTIDE SEQUENCE [LARGE SCALE GENOMIC DNA]</scope>
    <source>
        <strain evidence="4 5">JCM 30996</strain>
    </source>
</reference>
<accession>A0A7I9ZRS9</accession>
<evidence type="ECO:0000256" key="1">
    <source>
        <dbReference type="SAM" id="MobiDB-lite"/>
    </source>
</evidence>
<sequence length="422" mass="44938">MSTAVEGTRRKKSLAKWLAAAAVASVPLAGVAVGAPTPAAHAAAEFELFPQGPARVLTLSLIPNGNDDDLQGVMCESPRTCQQVLYSYLSKSVGVENLTAALSDGTTGQQIVFAYSEGARAAERWLDENAGQEGVPSPEELSFVLMGNPTRKYGGADRDFDTFPETDYKVLDVSREYDAASDFPDNPFNLLALLNASAGFMFTHQDYEEVDIYSPANYVWTEGNITYVFVPTEDLPLLRPLRLLGLTGLADALNGPLKEIVDRAYDRYYLPAAPGLPAPEPEPEPEPEPQAALMATSMQRSAPAAEAGAVAESQPAEEDSQSGGIEEDVASDAEDAVEEPATDAGSGKDVDESVDEDSDPEPSTEAEPESDSDDDDEPSRKVTRSKDSADDSQTKSSSRDSRSSSDNTSADSDSKDSGKSDE</sequence>
<dbReference type="Pfam" id="PF08237">
    <property type="entry name" value="PE-PPE"/>
    <property type="match status" value="1"/>
</dbReference>
<dbReference type="Proteomes" id="UP000465304">
    <property type="component" value="Unassembled WGS sequence"/>
</dbReference>
<evidence type="ECO:0000313" key="5">
    <source>
        <dbReference type="Proteomes" id="UP000465304"/>
    </source>
</evidence>
<keyword evidence="2" id="KW-0732">Signal</keyword>
<proteinExistence type="predicted"/>
<keyword evidence="5" id="KW-1185">Reference proteome</keyword>
<feature type="compositionally biased region" description="Acidic residues" evidence="1">
    <location>
        <begin position="352"/>
        <end position="377"/>
    </location>
</feature>
<dbReference type="AlphaFoldDB" id="A0A7I9ZRS9"/>
<feature type="signal peptide" evidence="2">
    <location>
        <begin position="1"/>
        <end position="34"/>
    </location>
</feature>
<feature type="region of interest" description="Disordered" evidence="1">
    <location>
        <begin position="296"/>
        <end position="422"/>
    </location>
</feature>
<evidence type="ECO:0000256" key="2">
    <source>
        <dbReference type="SAM" id="SignalP"/>
    </source>
</evidence>
<feature type="compositionally biased region" description="Basic and acidic residues" evidence="1">
    <location>
        <begin position="412"/>
        <end position="422"/>
    </location>
</feature>
<dbReference type="InterPro" id="IPR029058">
    <property type="entry name" value="AB_hydrolase_fold"/>
</dbReference>
<comment type="caution">
    <text evidence="4">The sequence shown here is derived from an EMBL/GenBank/DDBJ whole genome shotgun (WGS) entry which is preliminary data.</text>
</comment>
<dbReference type="InterPro" id="IPR013228">
    <property type="entry name" value="PE-PPE_C"/>
</dbReference>
<evidence type="ECO:0000259" key="3">
    <source>
        <dbReference type="Pfam" id="PF08237"/>
    </source>
</evidence>
<feature type="domain" description="PE-PPE" evidence="3">
    <location>
        <begin position="90"/>
        <end position="266"/>
    </location>
</feature>
<dbReference type="EMBL" id="BLLB01000002">
    <property type="protein sequence ID" value="GFH03368.1"/>
    <property type="molecule type" value="Genomic_DNA"/>
</dbReference>
<organism evidence="4 5">
    <name type="scientific">Mycolicibacterium hippocampi</name>
    <dbReference type="NCBI Taxonomy" id="659824"/>
    <lineage>
        <taxon>Bacteria</taxon>
        <taxon>Bacillati</taxon>
        <taxon>Actinomycetota</taxon>
        <taxon>Actinomycetes</taxon>
        <taxon>Mycobacteriales</taxon>
        <taxon>Mycobacteriaceae</taxon>
        <taxon>Mycolicibacterium</taxon>
    </lineage>
</organism>
<name>A0A7I9ZRS9_9MYCO</name>
<dbReference type="Gene3D" id="3.40.50.1820">
    <property type="entry name" value="alpha/beta hydrolase"/>
    <property type="match status" value="1"/>
</dbReference>